<dbReference type="Pfam" id="PF00078">
    <property type="entry name" value="RVT_1"/>
    <property type="match status" value="1"/>
</dbReference>
<evidence type="ECO:0000313" key="4">
    <source>
        <dbReference type="Proteomes" id="UP000649617"/>
    </source>
</evidence>
<sequence length="1089" mass="120775">DSKAFMALLKNAARDVVMRYMLSYPQFAYRSGASTLDAYCGLLGEKIPLLKGGLMVAIDLKKAFDNVTYQEMYMALRETGLDEALVRLIVHVHMATRCSVVCGLFEGSSGMSKGLRQGCPIAPLVYLAWSIRFLRIVNLRLSERWDQQHATVYADDKHLAWEIESVESLDRAVKELGVVMSVLGELGMEISFGKCEAVLSLKGLKQQQATKKYVKLRHGVPHLVVRTDKEVLIPIKKEIAYLGVLVSYGSFEFITVQHRCRQSWLSFKSLGRALRTNGVLSLLERMRIYVACVWPVVEYGLIGVGVDGRGLRLIESTVAQQLRKVLRIHERGVSNQQVFERAGLEPRNILHARLAAQAQRVMEAEPQSVVSRQRMRAVQIQEFFQRTVDCSGSTLTPVSAASGCPCPVCGLYFDCEAGVALHLQRRHAEVHMSSKISFDRAKHTVDGLPKCVFCLTLLGDMQAMEKHLAAGGCSVVKQAVAEGQDLEQLRSPCCLLCGQRVLDVRRIKTHWQATHKAEWAAHSANAGYVDEGCPGTNWSCITPGQDATQTNAAEKERAGVQQERSRFGYQCRTPGRASCFGDGPWQGSGLIEHDSTQAFETKQMSFFGSRAIPSEGVGEAEALWSLFSGWRFSPVQRDCAELITLAVAQRSGFWSEWEQFNSAGAISDTGACPLFIELPGDGEFLLQDLVDRWSRRDAGRYLTTCGPLLLQLGRSTEYGKNTCGVAFDSPVLFPVLGEAGVMPRSYSAVSGVVHVGERVTSGHYREQEMAFWDMWQKSQRSSMDTEGSTAAGTEAPNQEDGASQHPDATPSKYAKPASKGAGHNSGRGKGKRSTDKDGGSNQTWRDKSSWSWQGSGGSSGGRIQALENQVQCLTRLALRHEDALGLLRSEFSFVIHAKVSTPTSVVRTLFTMQQEWRMLREKDPSKLTGPLRVALLGCLFRELQCRMEQLLQDEKMRQTWIDMEWLSQDAGFFPYLKYNQETKRHEPEKMRPGLPTPVLREHISEVVKNIPAQGALARYHPLRPLTETMAGESLVFLLQTGIGSDAAQSLSLHLRTLIGRSVTQLCSFSTQADKIQRSGLAMQISKSLQ</sequence>
<gene>
    <name evidence="3" type="ORF">SPIL2461_LOCUS6840</name>
</gene>
<dbReference type="OrthoDB" id="449108at2759"/>
<evidence type="ECO:0000313" key="3">
    <source>
        <dbReference type="EMBL" id="CAE7302943.1"/>
    </source>
</evidence>
<feature type="compositionally biased region" description="Polar residues" evidence="1">
    <location>
        <begin position="780"/>
        <end position="791"/>
    </location>
</feature>
<feature type="non-terminal residue" evidence="3">
    <location>
        <position position="1089"/>
    </location>
</feature>
<organism evidence="3 4">
    <name type="scientific">Symbiodinium pilosum</name>
    <name type="common">Dinoflagellate</name>
    <dbReference type="NCBI Taxonomy" id="2952"/>
    <lineage>
        <taxon>Eukaryota</taxon>
        <taxon>Sar</taxon>
        <taxon>Alveolata</taxon>
        <taxon>Dinophyceae</taxon>
        <taxon>Suessiales</taxon>
        <taxon>Symbiodiniaceae</taxon>
        <taxon>Symbiodinium</taxon>
    </lineage>
</organism>
<feature type="region of interest" description="Disordered" evidence="1">
    <location>
        <begin position="780"/>
        <end position="860"/>
    </location>
</feature>
<dbReference type="EMBL" id="CAJNIZ010010579">
    <property type="protein sequence ID" value="CAE7302943.1"/>
    <property type="molecule type" value="Genomic_DNA"/>
</dbReference>
<dbReference type="Proteomes" id="UP000649617">
    <property type="component" value="Unassembled WGS sequence"/>
</dbReference>
<dbReference type="PANTHER" id="PTHR47027:SF20">
    <property type="entry name" value="REVERSE TRANSCRIPTASE-LIKE PROTEIN WITH RNA-DIRECTED DNA POLYMERASE DOMAIN"/>
    <property type="match status" value="1"/>
</dbReference>
<keyword evidence="4" id="KW-1185">Reference proteome</keyword>
<evidence type="ECO:0000256" key="1">
    <source>
        <dbReference type="SAM" id="MobiDB-lite"/>
    </source>
</evidence>
<feature type="compositionally biased region" description="Basic and acidic residues" evidence="1">
    <location>
        <begin position="832"/>
        <end position="848"/>
    </location>
</feature>
<dbReference type="AlphaFoldDB" id="A0A812NQI7"/>
<evidence type="ECO:0000259" key="2">
    <source>
        <dbReference type="PROSITE" id="PS50878"/>
    </source>
</evidence>
<proteinExistence type="predicted"/>
<dbReference type="PANTHER" id="PTHR47027">
    <property type="entry name" value="REVERSE TRANSCRIPTASE DOMAIN-CONTAINING PROTEIN"/>
    <property type="match status" value="1"/>
</dbReference>
<dbReference type="InterPro" id="IPR013087">
    <property type="entry name" value="Znf_C2H2_type"/>
</dbReference>
<comment type="caution">
    <text evidence="3">The sequence shown here is derived from an EMBL/GenBank/DDBJ whole genome shotgun (WGS) entry which is preliminary data.</text>
</comment>
<dbReference type="InterPro" id="IPR000477">
    <property type="entry name" value="RT_dom"/>
</dbReference>
<feature type="domain" description="Reverse transcriptase" evidence="2">
    <location>
        <begin position="1"/>
        <end position="246"/>
    </location>
</feature>
<accession>A0A812NQI7</accession>
<name>A0A812NQI7_SYMPI</name>
<protein>
    <recommendedName>
        <fullName evidence="2">Reverse transcriptase domain-containing protein</fullName>
    </recommendedName>
</protein>
<dbReference type="PROSITE" id="PS00028">
    <property type="entry name" value="ZINC_FINGER_C2H2_1"/>
    <property type="match status" value="2"/>
</dbReference>
<reference evidence="3" key="1">
    <citation type="submission" date="2021-02" db="EMBL/GenBank/DDBJ databases">
        <authorList>
            <person name="Dougan E. K."/>
            <person name="Rhodes N."/>
            <person name="Thang M."/>
            <person name="Chan C."/>
        </authorList>
    </citation>
    <scope>NUCLEOTIDE SEQUENCE</scope>
</reference>
<dbReference type="PROSITE" id="PS50878">
    <property type="entry name" value="RT_POL"/>
    <property type="match status" value="1"/>
</dbReference>